<comment type="subcellular location">
    <subcellularLocation>
        <location evidence="1">Periplasm</location>
    </subcellularLocation>
</comment>
<comment type="caution">
    <text evidence="5">The sequence shown here is derived from an EMBL/GenBank/DDBJ whole genome shotgun (WGS) entry which is preliminary data.</text>
</comment>
<feature type="domain" description="Periplasmic binding protein" evidence="4">
    <location>
        <begin position="44"/>
        <end position="299"/>
    </location>
</feature>
<comment type="similarity">
    <text evidence="2">Belongs to the bacterial solute-binding protein 2 family.</text>
</comment>
<name>A0A0A6D9A4_9PSED</name>
<dbReference type="OrthoDB" id="7041874at2"/>
<evidence type="ECO:0000313" key="6">
    <source>
        <dbReference type="Proteomes" id="UP000030564"/>
    </source>
</evidence>
<dbReference type="InterPro" id="IPR028082">
    <property type="entry name" value="Peripla_BP_I"/>
</dbReference>
<dbReference type="Gene3D" id="3.40.50.2300">
    <property type="match status" value="2"/>
</dbReference>
<dbReference type="Proteomes" id="UP000030564">
    <property type="component" value="Unassembled WGS sequence"/>
</dbReference>
<accession>A0A0A6D9A4</accession>
<dbReference type="InterPro" id="IPR050555">
    <property type="entry name" value="Bact_Solute-Bind_Prot2"/>
</dbReference>
<feature type="chain" id="PRO_5002026537" evidence="3">
    <location>
        <begin position="28"/>
        <end position="351"/>
    </location>
</feature>
<evidence type="ECO:0000259" key="4">
    <source>
        <dbReference type="Pfam" id="PF13407"/>
    </source>
</evidence>
<dbReference type="Pfam" id="PF13407">
    <property type="entry name" value="Peripla_BP_4"/>
    <property type="match status" value="1"/>
</dbReference>
<feature type="signal peptide" evidence="3">
    <location>
        <begin position="1"/>
        <end position="27"/>
    </location>
</feature>
<dbReference type="GO" id="GO:0055085">
    <property type="term" value="P:transmembrane transport"/>
    <property type="evidence" value="ECO:0007669"/>
    <property type="project" value="UniProtKB-ARBA"/>
</dbReference>
<evidence type="ECO:0000256" key="1">
    <source>
        <dbReference type="ARBA" id="ARBA00004418"/>
    </source>
</evidence>
<dbReference type="PANTHER" id="PTHR30036">
    <property type="entry name" value="D-XYLOSE-BINDING PERIPLASMIC PROTEIN"/>
    <property type="match status" value="1"/>
</dbReference>
<sequence length="351" mass="37266">MHGSIKQFARHCLAGALLSAMALSAQAKALPGAPAPFDKGQVQIALVGYLFSGDFPEAYLRGVEKQTEALGANLRVFDARQQAASQGEMIDQAIDLGVDGIIVQLGLAETLKAPIDRAIAKGIKVVAFDVDLNTPQVTQVEQDHHALARLALDQAVKDNGTQFDAGYVYISGFTPMERRDEIWSQVKKANPGIVEKARFGTLNPPIANSVADQASAVLRANPGISVIFAPFDEFAKGAKIAIDEAGLTSKVKIYSADISTADIQIMKEPDSAWAATAAVNPQVAGAISVRSLAMLIAGENPGHQVLVPPTLITRQQLLDLDVKNVRDLAQKLPSFGDTANVARASWIPVAN</sequence>
<evidence type="ECO:0000313" key="5">
    <source>
        <dbReference type="EMBL" id="KHA71312.1"/>
    </source>
</evidence>
<evidence type="ECO:0000256" key="3">
    <source>
        <dbReference type="SAM" id="SignalP"/>
    </source>
</evidence>
<organism evidence="5 6">
    <name type="scientific">Pseudomonas chlororaphis</name>
    <dbReference type="NCBI Taxonomy" id="587753"/>
    <lineage>
        <taxon>Bacteria</taxon>
        <taxon>Pseudomonadati</taxon>
        <taxon>Pseudomonadota</taxon>
        <taxon>Gammaproteobacteria</taxon>
        <taxon>Pseudomonadales</taxon>
        <taxon>Pseudomonadaceae</taxon>
        <taxon>Pseudomonas</taxon>
    </lineage>
</organism>
<dbReference type="PATRIC" id="fig|587753.9.peg.2770"/>
<evidence type="ECO:0000256" key="2">
    <source>
        <dbReference type="ARBA" id="ARBA00007639"/>
    </source>
</evidence>
<dbReference type="EMBL" id="JSFK01000023">
    <property type="protein sequence ID" value="KHA71312.1"/>
    <property type="molecule type" value="Genomic_DNA"/>
</dbReference>
<dbReference type="InterPro" id="IPR025997">
    <property type="entry name" value="SBP_2_dom"/>
</dbReference>
<dbReference type="AlphaFoldDB" id="A0A0A6D9A4"/>
<proteinExistence type="inferred from homology"/>
<dbReference type="GO" id="GO:0030246">
    <property type="term" value="F:carbohydrate binding"/>
    <property type="evidence" value="ECO:0007669"/>
    <property type="project" value="TreeGrafter"/>
</dbReference>
<dbReference type="SUPFAM" id="SSF53822">
    <property type="entry name" value="Periplasmic binding protein-like I"/>
    <property type="match status" value="1"/>
</dbReference>
<dbReference type="PANTHER" id="PTHR30036:SF7">
    <property type="entry name" value="ABC TRANSPORTER PERIPLASMIC-BINDING PROTEIN YPHF"/>
    <property type="match status" value="1"/>
</dbReference>
<keyword evidence="3" id="KW-0732">Signal</keyword>
<reference evidence="5 6" key="1">
    <citation type="submission" date="2014-10" db="EMBL/GenBank/DDBJ databases">
        <title>Draft genome sequence of Pseudomonas chlororaphis EA105.</title>
        <authorList>
            <person name="McCully L.M."/>
            <person name="Bitzer A.S."/>
            <person name="Spence C."/>
            <person name="Bais H."/>
            <person name="Silby M.W."/>
        </authorList>
    </citation>
    <scope>NUCLEOTIDE SEQUENCE [LARGE SCALE GENOMIC DNA]</scope>
    <source>
        <strain evidence="5 6">EA105</strain>
    </source>
</reference>
<gene>
    <name evidence="5" type="ORF">NZ35_20615</name>
</gene>
<protein>
    <submittedName>
        <fullName evidence="5">Sugar ABC transporter substrate-binding protein</fullName>
    </submittedName>
</protein>
<dbReference type="GO" id="GO:0030288">
    <property type="term" value="C:outer membrane-bounded periplasmic space"/>
    <property type="evidence" value="ECO:0007669"/>
    <property type="project" value="TreeGrafter"/>
</dbReference>